<protein>
    <recommendedName>
        <fullName evidence="5">Peptidase C1A papain C-terminal domain-containing protein</fullName>
    </recommendedName>
</protein>
<dbReference type="CDD" id="cd02248">
    <property type="entry name" value="Peptidase_C1A"/>
    <property type="match status" value="1"/>
</dbReference>
<feature type="domain" description="Peptidase C1A papain C-terminal" evidence="5">
    <location>
        <begin position="143"/>
        <end position="401"/>
    </location>
</feature>
<evidence type="ECO:0000256" key="2">
    <source>
        <dbReference type="ARBA" id="ARBA00023145"/>
    </source>
</evidence>
<dbReference type="PROSITE" id="PS00640">
    <property type="entry name" value="THIOL_PROTEASE_ASN"/>
    <property type="match status" value="1"/>
</dbReference>
<dbReference type="InterPro" id="IPR038765">
    <property type="entry name" value="Papain-like_cys_pep_sf"/>
</dbReference>
<evidence type="ECO:0000256" key="1">
    <source>
        <dbReference type="ARBA" id="ARBA00008455"/>
    </source>
</evidence>
<feature type="transmembrane region" description="Helical" evidence="4">
    <location>
        <begin position="437"/>
        <end position="457"/>
    </location>
</feature>
<dbReference type="InterPro" id="IPR000668">
    <property type="entry name" value="Peptidase_C1A_C"/>
</dbReference>
<accession>A0A418ERM3</accession>
<evidence type="ECO:0000259" key="5">
    <source>
        <dbReference type="SMART" id="SM00645"/>
    </source>
</evidence>
<dbReference type="AlphaFoldDB" id="A0A418ERM3"/>
<evidence type="ECO:0000256" key="3">
    <source>
        <dbReference type="SAM" id="MobiDB-lite"/>
    </source>
</evidence>
<comment type="similarity">
    <text evidence="1">Belongs to the peptidase C1 family.</text>
</comment>
<dbReference type="InterPro" id="IPR013128">
    <property type="entry name" value="Peptidase_C1A"/>
</dbReference>
<dbReference type="InterPro" id="IPR025661">
    <property type="entry name" value="Pept_asp_AS"/>
</dbReference>
<dbReference type="PANTHER" id="PTHR12411">
    <property type="entry name" value="CYSTEINE PROTEASE FAMILY C1-RELATED"/>
    <property type="match status" value="1"/>
</dbReference>
<dbReference type="InterPro" id="IPR039417">
    <property type="entry name" value="Peptidase_C1A_papain-like"/>
</dbReference>
<feature type="transmembrane region" description="Helical" evidence="4">
    <location>
        <begin position="7"/>
        <end position="31"/>
    </location>
</feature>
<name>A0A418ERM3_APHAT</name>
<dbReference type="SUPFAM" id="SSF54001">
    <property type="entry name" value="Cysteine proteinases"/>
    <property type="match status" value="1"/>
</dbReference>
<comment type="caution">
    <text evidence="6">The sequence shown here is derived from an EMBL/GenBank/DDBJ whole genome shotgun (WGS) entry which is preliminary data.</text>
</comment>
<dbReference type="GO" id="GO:0006508">
    <property type="term" value="P:proteolysis"/>
    <property type="evidence" value="ECO:0007669"/>
    <property type="project" value="InterPro"/>
</dbReference>
<dbReference type="Gene3D" id="3.90.70.10">
    <property type="entry name" value="Cysteine proteinases"/>
    <property type="match status" value="1"/>
</dbReference>
<dbReference type="VEuPathDB" id="FungiDB:H257_13348"/>
<dbReference type="EMBL" id="QUTH01003732">
    <property type="protein sequence ID" value="RHZ17626.1"/>
    <property type="molecule type" value="Genomic_DNA"/>
</dbReference>
<gene>
    <name evidence="6" type="ORF">DYB37_006165</name>
</gene>
<sequence length="499" mass="55064">MPRRWIALPILIIVVKMWTFIVVVAAAAVAVTSSSVHVPSVDDFDKALHEHRKSRNADDVEPLSKSGRDVRQAALAKSAAVIAEHNANPHRSFTMKWNAMSDLTDAEYLDLLHTSPDEVHPPSHHRVQPADSSRRRMLASDNSADTIDWSTKDGGKYVTPVKNQGSCGSCWAFTGAAVVESMAAIQSNTQAVRLYRCCCLVEQILSCSRSLLHVQSAYPNRMVSSARGCGGGMTFLAYQYLDQLAPHGLTCEPELPYRMKLVADSYDTARCNDALNVSAAWDTGSSSFLTIQNDENAIVAALQDGPVSVSIDASGAGFRHYGGGIYDAADCKTDGVFYVYMWILDAVILVGYGREDGQLYWIIRNSWGSMWGEKGYMRMRRSEATSKSGPCNLFLYASQPKRVRHVANEVCDKTTQVVATPDLTLWAFWPTNVEQGALIYGVSAAVVVLGVVLHLYGEYRLAVNFPRQTYVDSFMRNQLPTQSQVLMHMAQRKAKQAMV</sequence>
<dbReference type="Proteomes" id="UP000285430">
    <property type="component" value="Unassembled WGS sequence"/>
</dbReference>
<dbReference type="PRINTS" id="PR00705">
    <property type="entry name" value="PAPAIN"/>
</dbReference>
<proteinExistence type="inferred from homology"/>
<dbReference type="SMART" id="SM00645">
    <property type="entry name" value="Pept_C1"/>
    <property type="match status" value="1"/>
</dbReference>
<keyword evidence="4" id="KW-0812">Transmembrane</keyword>
<evidence type="ECO:0000313" key="7">
    <source>
        <dbReference type="Proteomes" id="UP000285430"/>
    </source>
</evidence>
<feature type="region of interest" description="Disordered" evidence="3">
    <location>
        <begin position="114"/>
        <end position="136"/>
    </location>
</feature>
<reference evidence="6 7" key="1">
    <citation type="submission" date="2018-08" db="EMBL/GenBank/DDBJ databases">
        <title>Aphanomyces genome sequencing and annotation.</title>
        <authorList>
            <person name="Minardi D."/>
            <person name="Oidtmann B."/>
            <person name="Van Der Giezen M."/>
            <person name="Studholme D.J."/>
        </authorList>
    </citation>
    <scope>NUCLEOTIDE SEQUENCE [LARGE SCALE GENOMIC DNA]</scope>
    <source>
        <strain evidence="6 7">Da</strain>
    </source>
</reference>
<keyword evidence="4" id="KW-1133">Transmembrane helix</keyword>
<keyword evidence="2" id="KW-0865">Zymogen</keyword>
<evidence type="ECO:0000256" key="4">
    <source>
        <dbReference type="SAM" id="Phobius"/>
    </source>
</evidence>
<organism evidence="6 7">
    <name type="scientific">Aphanomyces astaci</name>
    <name type="common">Crayfish plague agent</name>
    <dbReference type="NCBI Taxonomy" id="112090"/>
    <lineage>
        <taxon>Eukaryota</taxon>
        <taxon>Sar</taxon>
        <taxon>Stramenopiles</taxon>
        <taxon>Oomycota</taxon>
        <taxon>Saprolegniomycetes</taxon>
        <taxon>Saprolegniales</taxon>
        <taxon>Verrucalvaceae</taxon>
        <taxon>Aphanomyces</taxon>
    </lineage>
</organism>
<evidence type="ECO:0000313" key="6">
    <source>
        <dbReference type="EMBL" id="RHZ17626.1"/>
    </source>
</evidence>
<keyword evidence="4" id="KW-0472">Membrane</keyword>
<dbReference type="GO" id="GO:0008234">
    <property type="term" value="F:cysteine-type peptidase activity"/>
    <property type="evidence" value="ECO:0007669"/>
    <property type="project" value="InterPro"/>
</dbReference>
<dbReference type="PROSITE" id="PS00139">
    <property type="entry name" value="THIOL_PROTEASE_CYS"/>
    <property type="match status" value="1"/>
</dbReference>
<dbReference type="InterPro" id="IPR000169">
    <property type="entry name" value="Pept_cys_AS"/>
</dbReference>
<dbReference type="Pfam" id="PF00112">
    <property type="entry name" value="Peptidase_C1"/>
    <property type="match status" value="1"/>
</dbReference>